<dbReference type="GO" id="GO:0003899">
    <property type="term" value="F:DNA-directed RNA polymerase activity"/>
    <property type="evidence" value="ECO:0007669"/>
    <property type="project" value="UniProtKB-UniRule"/>
</dbReference>
<gene>
    <name evidence="6" type="primary">rpoE</name>
    <name evidence="9" type="ORF">BN53_03310</name>
</gene>
<evidence type="ECO:0000256" key="3">
    <source>
        <dbReference type="ARBA" id="ARBA00022679"/>
    </source>
</evidence>
<evidence type="ECO:0000256" key="7">
    <source>
        <dbReference type="SAM" id="MobiDB-lite"/>
    </source>
</evidence>
<dbReference type="Gene3D" id="1.10.10.1250">
    <property type="entry name" value="RNA polymerase, subunit delta, N-terminal domain"/>
    <property type="match status" value="1"/>
</dbReference>
<dbReference type="PATRIC" id="fig|1423790.3.peg.1140"/>
<keyword evidence="3 6" id="KW-0808">Transferase</keyword>
<evidence type="ECO:0000256" key="2">
    <source>
        <dbReference type="ARBA" id="ARBA00022478"/>
    </source>
</evidence>
<feature type="compositionally biased region" description="Acidic residues" evidence="7">
    <location>
        <begin position="123"/>
        <end position="165"/>
    </location>
</feature>
<dbReference type="InterPro" id="IPR038087">
    <property type="entry name" value="RNAP_delta_N_dom_sf"/>
</dbReference>
<evidence type="ECO:0000256" key="5">
    <source>
        <dbReference type="ARBA" id="ARBA00023163"/>
    </source>
</evidence>
<feature type="compositionally biased region" description="Acidic residues" evidence="7">
    <location>
        <begin position="177"/>
        <end position="186"/>
    </location>
</feature>
<name>I7KL60_9LACO</name>
<comment type="subunit">
    <text evidence="6">RNAP is composed of a core of 2 alpha, a beta and a beta' subunits. The core is associated with a delta subunit and one of several sigma factors.</text>
</comment>
<dbReference type="EMBL" id="CAKD01000020">
    <property type="protein sequence ID" value="CCI85119.1"/>
    <property type="molecule type" value="Genomic_DNA"/>
</dbReference>
<organism evidence="9 10">
    <name type="scientific">Lactobacillus pasteurii DSM 23907 = CRBIP 24.76</name>
    <dbReference type="NCBI Taxonomy" id="1423790"/>
    <lineage>
        <taxon>Bacteria</taxon>
        <taxon>Bacillati</taxon>
        <taxon>Bacillota</taxon>
        <taxon>Bacilli</taxon>
        <taxon>Lactobacillales</taxon>
        <taxon>Lactobacillaceae</taxon>
        <taxon>Lactobacillus</taxon>
    </lineage>
</organism>
<comment type="caution">
    <text evidence="9">The sequence shown here is derived from an EMBL/GenBank/DDBJ whole genome shotgun (WGS) entry which is preliminary data.</text>
</comment>
<accession>I7KL60</accession>
<dbReference type="InterPro" id="IPR029757">
    <property type="entry name" value="RpoE"/>
</dbReference>
<evidence type="ECO:0000256" key="1">
    <source>
        <dbReference type="ARBA" id="ARBA00009828"/>
    </source>
</evidence>
<feature type="region of interest" description="Disordered" evidence="7">
    <location>
        <begin position="88"/>
        <end position="186"/>
    </location>
</feature>
<dbReference type="RefSeq" id="WP_009559669.1">
    <property type="nucleotide sequence ID" value="NZ_AYZN01000003.1"/>
</dbReference>
<dbReference type="OrthoDB" id="401223at2"/>
<dbReference type="AlphaFoldDB" id="I7KL60"/>
<protein>
    <recommendedName>
        <fullName evidence="6">Probable DNA-directed RNA polymerase subunit delta</fullName>
    </recommendedName>
    <alternativeName>
        <fullName evidence="6">RNAP delta factor</fullName>
    </alternativeName>
</protein>
<dbReference type="Proteomes" id="UP000009311">
    <property type="component" value="Unassembled WGS sequence"/>
</dbReference>
<dbReference type="GO" id="GO:0006351">
    <property type="term" value="P:DNA-templated transcription"/>
    <property type="evidence" value="ECO:0007669"/>
    <property type="project" value="InterPro"/>
</dbReference>
<comment type="similarity">
    <text evidence="1 6">Belongs to the RpoE family.</text>
</comment>
<keyword evidence="5 6" id="KW-0804">Transcription</keyword>
<proteinExistence type="inferred from homology"/>
<dbReference type="NCBIfam" id="TIGR04567">
    <property type="entry name" value="RNAP_delt_lowGC"/>
    <property type="match status" value="1"/>
</dbReference>
<dbReference type="HAMAP" id="MF_00357">
    <property type="entry name" value="RNApol_bact_RpoE"/>
    <property type="match status" value="1"/>
</dbReference>
<keyword evidence="4 6" id="KW-0548">Nucleotidyltransferase</keyword>
<dbReference type="eggNOG" id="COG3343">
    <property type="taxonomic scope" value="Bacteria"/>
</dbReference>
<feature type="domain" description="HTH HARE-type" evidence="8">
    <location>
        <begin position="14"/>
        <end position="81"/>
    </location>
</feature>
<sequence>MGLEDFKDKNRNELSMIEVARAILEDSGKRMPFADIVNAVQKYLEKSDEEIRERLPQFYTDMNTDGEFISMGDNVWALRSWFPYESVDEEVNHPEDEEEDEDSQRKHHKKVNAFLASATGSDDIIDYDNDDPEDEDLEVDDDDTEDYDASDDDDYDEDDDEEDSLPDGIEGQLSQLSDDDEEEEEE</sequence>
<evidence type="ECO:0000256" key="6">
    <source>
        <dbReference type="HAMAP-Rule" id="MF_00357"/>
    </source>
</evidence>
<dbReference type="PROSITE" id="PS51913">
    <property type="entry name" value="HTH_HARE"/>
    <property type="match status" value="1"/>
</dbReference>
<dbReference type="STRING" id="1423790.BN53_03310"/>
<keyword evidence="2 6" id="KW-0240">DNA-directed RNA polymerase</keyword>
<evidence type="ECO:0000313" key="9">
    <source>
        <dbReference type="EMBL" id="CCI85119.1"/>
    </source>
</evidence>
<evidence type="ECO:0000259" key="8">
    <source>
        <dbReference type="PROSITE" id="PS51913"/>
    </source>
</evidence>
<comment type="function">
    <text evidence="6">Participates in both the initiation and recycling phases of transcription. In the presence of the delta subunit, RNAP displays an increased specificity of transcription, a decreased affinity for nucleic acids, and an increased efficiency of RNA synthesis because of enhanced recycling.</text>
</comment>
<dbReference type="GO" id="GO:0006355">
    <property type="term" value="P:regulation of DNA-templated transcription"/>
    <property type="evidence" value="ECO:0007669"/>
    <property type="project" value="UniProtKB-UniRule"/>
</dbReference>
<keyword evidence="10" id="KW-1185">Reference proteome</keyword>
<dbReference type="Pfam" id="PF05066">
    <property type="entry name" value="HARE-HTH"/>
    <property type="match status" value="1"/>
</dbReference>
<reference evidence="9 10" key="1">
    <citation type="submission" date="2012-06" db="EMBL/GenBank/DDBJ databases">
        <title>Draft Genome Sequence of Lactobacillus pasteurii CRBIP 24.76T.</title>
        <authorList>
            <person name="Cousin S."/>
            <person name="Bouchier C."/>
            <person name="Loux V."/>
            <person name="Ma L."/>
            <person name="Creno S."/>
            <person name="Bizet C."/>
            <person name="Clermont D."/>
        </authorList>
    </citation>
    <scope>NUCLEOTIDE SEQUENCE [LARGE SCALE GENOMIC DNA]</scope>
    <source>
        <strain evidence="10">CRBIP 24.76T</strain>
    </source>
</reference>
<evidence type="ECO:0000256" key="4">
    <source>
        <dbReference type="ARBA" id="ARBA00022695"/>
    </source>
</evidence>
<dbReference type="GO" id="GO:0000428">
    <property type="term" value="C:DNA-directed RNA polymerase complex"/>
    <property type="evidence" value="ECO:0007669"/>
    <property type="project" value="UniProtKB-KW"/>
</dbReference>
<dbReference type="InterPro" id="IPR007759">
    <property type="entry name" value="Asxl_HARE-HTH"/>
</dbReference>
<evidence type="ECO:0000313" key="10">
    <source>
        <dbReference type="Proteomes" id="UP000009311"/>
    </source>
</evidence>